<sequence>ITILNTEHGAMYGNEDGVLITPRLSFNSVLTHEMVHSFHIGHSYSDRKITVSFFL</sequence>
<organism evidence="1 2">
    <name type="scientific">Wuchereria bancrofti</name>
    <dbReference type="NCBI Taxonomy" id="6293"/>
    <lineage>
        <taxon>Eukaryota</taxon>
        <taxon>Metazoa</taxon>
        <taxon>Ecdysozoa</taxon>
        <taxon>Nematoda</taxon>
        <taxon>Chromadorea</taxon>
        <taxon>Rhabditida</taxon>
        <taxon>Spirurina</taxon>
        <taxon>Spiruromorpha</taxon>
        <taxon>Filarioidea</taxon>
        <taxon>Onchocercidae</taxon>
        <taxon>Wuchereria</taxon>
    </lineage>
</organism>
<comment type="caution">
    <text evidence="1">The sequence shown here is derived from an EMBL/GenBank/DDBJ whole genome shotgun (WGS) entry which is preliminary data.</text>
</comment>
<protein>
    <recommendedName>
        <fullName evidence="3">Peptidase M12B domain-containing protein</fullName>
    </recommendedName>
</protein>
<evidence type="ECO:0008006" key="3">
    <source>
        <dbReference type="Google" id="ProtNLM"/>
    </source>
</evidence>
<dbReference type="EMBL" id="ADBV01000449">
    <property type="protein sequence ID" value="EJW87244.1"/>
    <property type="molecule type" value="Genomic_DNA"/>
</dbReference>
<evidence type="ECO:0000313" key="2">
    <source>
        <dbReference type="Proteomes" id="UP000004810"/>
    </source>
</evidence>
<accession>J9FIS3</accession>
<reference evidence="2" key="1">
    <citation type="submission" date="2012-08" db="EMBL/GenBank/DDBJ databases">
        <title>The Genome Sequence of Wuchereria bancrofti.</title>
        <authorList>
            <person name="Nutman T.B."/>
            <person name="Fink D.L."/>
            <person name="Russ C."/>
            <person name="Young S."/>
            <person name="Zeng Q."/>
            <person name="Koehrsen M."/>
            <person name="Alvarado L."/>
            <person name="Berlin A."/>
            <person name="Chapman S.B."/>
            <person name="Chen Z."/>
            <person name="Freedman E."/>
            <person name="Gellesch M."/>
            <person name="Goldberg J."/>
            <person name="Griggs A."/>
            <person name="Gujja S."/>
            <person name="Heilman E.R."/>
            <person name="Heiman D."/>
            <person name="Hepburn T."/>
            <person name="Howarth C."/>
            <person name="Jen D."/>
            <person name="Larson L."/>
            <person name="Lewis B."/>
            <person name="Mehta T."/>
            <person name="Park D."/>
            <person name="Pearson M."/>
            <person name="Roberts A."/>
            <person name="Saif S."/>
            <person name="Shea T."/>
            <person name="Shenoy N."/>
            <person name="Sisk P."/>
            <person name="Stolte C."/>
            <person name="Sykes S."/>
            <person name="Walk T."/>
            <person name="White J."/>
            <person name="Yandava C."/>
            <person name="Haas B."/>
            <person name="Henn M.R."/>
            <person name="Nusbaum C."/>
            <person name="Birren B."/>
        </authorList>
    </citation>
    <scope>NUCLEOTIDE SEQUENCE [LARGE SCALE GENOMIC DNA]</scope>
    <source>
        <strain evidence="2">NA</strain>
    </source>
</reference>
<feature type="non-terminal residue" evidence="1">
    <location>
        <position position="1"/>
    </location>
</feature>
<gene>
    <name evidence="1" type="ORF">WUBG_01841</name>
</gene>
<dbReference type="Proteomes" id="UP000004810">
    <property type="component" value="Unassembled WGS sequence"/>
</dbReference>
<proteinExistence type="predicted"/>
<name>J9FIS3_WUCBA</name>
<evidence type="ECO:0000313" key="1">
    <source>
        <dbReference type="EMBL" id="EJW87244.1"/>
    </source>
</evidence>
<dbReference type="AlphaFoldDB" id="J9FIS3"/>